<dbReference type="Pfam" id="PF08811">
    <property type="entry name" value="DUF1800"/>
    <property type="match status" value="1"/>
</dbReference>
<reference evidence="1 2" key="1">
    <citation type="journal article" date="2004" name="Syst. Appl. Microbiol.">
        <title>Cryptoendolithic actinomycetes from antarctic sandstone rock samples: Micromonospora endolithica sp. nov. and two isolates related to Micromonospora coerulea Jensen 1932.</title>
        <authorList>
            <person name="Hirsch P."/>
            <person name="Mevs U."/>
            <person name="Kroppenstedt R.M."/>
            <person name="Schumann P."/>
            <person name="Stackebrandt E."/>
        </authorList>
    </citation>
    <scope>NUCLEOTIDE SEQUENCE [LARGE SCALE GENOMIC DNA]</scope>
    <source>
        <strain evidence="1 2">JCM 12677</strain>
    </source>
</reference>
<dbReference type="EMBL" id="RBAK01000012">
    <property type="protein sequence ID" value="RKN40977.1"/>
    <property type="molecule type" value="Genomic_DNA"/>
</dbReference>
<sequence>KQPVEWLVGALRQLGVRPSALPEQRRRQVLAGLNAMDQVPLRPPSVGGWPAGTAWLTTSSLQARLRLATLLATVAAPAALDRLAAAPPDGRPDALARLLVVDAWSARTRAALAPLAKEPRRLLAAGLVSPEYTVS</sequence>
<name>A0A3A9Z0S2_9ACTN</name>
<dbReference type="InterPro" id="IPR014917">
    <property type="entry name" value="DUF1800"/>
</dbReference>
<comment type="caution">
    <text evidence="1">The sequence shown here is derived from an EMBL/GenBank/DDBJ whole genome shotgun (WGS) entry which is preliminary data.</text>
</comment>
<proteinExistence type="predicted"/>
<feature type="non-terminal residue" evidence="1">
    <location>
        <position position="1"/>
    </location>
</feature>
<gene>
    <name evidence="1" type="ORF">D7223_24790</name>
</gene>
<dbReference type="RefSeq" id="WP_120730859.1">
    <property type="nucleotide sequence ID" value="NZ_RBAK01000012.1"/>
</dbReference>
<dbReference type="Proteomes" id="UP000281726">
    <property type="component" value="Unassembled WGS sequence"/>
</dbReference>
<evidence type="ECO:0000313" key="2">
    <source>
        <dbReference type="Proteomes" id="UP000281726"/>
    </source>
</evidence>
<dbReference type="AlphaFoldDB" id="A0A3A9Z0S2"/>
<protein>
    <submittedName>
        <fullName evidence="1">DUF1800 family protein</fullName>
    </submittedName>
</protein>
<organism evidence="1 2">
    <name type="scientific">Micromonospora endolithica</name>
    <dbReference type="NCBI Taxonomy" id="230091"/>
    <lineage>
        <taxon>Bacteria</taxon>
        <taxon>Bacillati</taxon>
        <taxon>Actinomycetota</taxon>
        <taxon>Actinomycetes</taxon>
        <taxon>Micromonosporales</taxon>
        <taxon>Micromonosporaceae</taxon>
        <taxon>Micromonospora</taxon>
    </lineage>
</organism>
<evidence type="ECO:0000313" key="1">
    <source>
        <dbReference type="EMBL" id="RKN40977.1"/>
    </source>
</evidence>
<keyword evidence="2" id="KW-1185">Reference proteome</keyword>
<accession>A0A3A9Z0S2</accession>